<evidence type="ECO:0000256" key="1">
    <source>
        <dbReference type="SAM" id="Phobius"/>
    </source>
</evidence>
<feature type="transmembrane region" description="Helical" evidence="1">
    <location>
        <begin position="30"/>
        <end position="52"/>
    </location>
</feature>
<gene>
    <name evidence="2" type="ORF">KUCA_T00000868001</name>
</gene>
<dbReference type="AlphaFoldDB" id="W6MGH2"/>
<reference evidence="2" key="1">
    <citation type="submission" date="2013-12" db="EMBL/GenBank/DDBJ databases">
        <authorList>
            <person name="Genoscope - CEA"/>
        </authorList>
    </citation>
    <scope>NUCLEOTIDE SEQUENCE</scope>
    <source>
        <strain evidence="2">CBS 1993</strain>
    </source>
</reference>
<keyword evidence="3" id="KW-1185">Reference proteome</keyword>
<feature type="transmembrane region" description="Helical" evidence="1">
    <location>
        <begin position="64"/>
        <end position="84"/>
    </location>
</feature>
<accession>W6MGH2</accession>
<protein>
    <submittedName>
        <fullName evidence="2">Uncharacterized protein</fullName>
    </submittedName>
</protein>
<evidence type="ECO:0000313" key="3">
    <source>
        <dbReference type="Proteomes" id="UP000019384"/>
    </source>
</evidence>
<dbReference type="HOGENOM" id="CLU_2109395_0_0_1"/>
<keyword evidence="1" id="KW-0472">Membrane</keyword>
<organism evidence="2 3">
    <name type="scientific">Kuraishia capsulata CBS 1993</name>
    <dbReference type="NCBI Taxonomy" id="1382522"/>
    <lineage>
        <taxon>Eukaryota</taxon>
        <taxon>Fungi</taxon>
        <taxon>Dikarya</taxon>
        <taxon>Ascomycota</taxon>
        <taxon>Saccharomycotina</taxon>
        <taxon>Pichiomycetes</taxon>
        <taxon>Pichiales</taxon>
        <taxon>Pichiaceae</taxon>
        <taxon>Kuraishia</taxon>
    </lineage>
</organism>
<name>W6MGH2_9ASCO</name>
<evidence type="ECO:0000313" key="2">
    <source>
        <dbReference type="EMBL" id="CDK24901.1"/>
    </source>
</evidence>
<dbReference type="Proteomes" id="UP000019384">
    <property type="component" value="Unassembled WGS sequence"/>
</dbReference>
<proteinExistence type="predicted"/>
<dbReference type="EMBL" id="HG793125">
    <property type="protein sequence ID" value="CDK24901.1"/>
    <property type="molecule type" value="Genomic_DNA"/>
</dbReference>
<keyword evidence="1" id="KW-0812">Transmembrane</keyword>
<dbReference type="GeneID" id="34518304"/>
<dbReference type="RefSeq" id="XP_022456916.1">
    <property type="nucleotide sequence ID" value="XM_022605448.1"/>
</dbReference>
<reference evidence="2" key="2">
    <citation type="submission" date="2014-02" db="EMBL/GenBank/DDBJ databases">
        <title>Complete DNA sequence of /Kuraishia capsulata/ illustrates novel genomic features among budding yeasts (/Saccharomycotina/).</title>
        <authorList>
            <person name="Morales L."/>
            <person name="Noel B."/>
            <person name="Porcel B."/>
            <person name="Marcet-Houben M."/>
            <person name="Hullo M-F."/>
            <person name="Sacerdot C."/>
            <person name="Tekaia F."/>
            <person name="Leh-Louis V."/>
            <person name="Despons L."/>
            <person name="Khanna V."/>
            <person name="Aury J-M."/>
            <person name="Barbe V."/>
            <person name="Couloux A."/>
            <person name="Labadie K."/>
            <person name="Pelletier E."/>
            <person name="Souciet J-L."/>
            <person name="Boekhout T."/>
            <person name="Gabaldon T."/>
            <person name="Wincker P."/>
            <person name="Dujon B."/>
        </authorList>
    </citation>
    <scope>NUCLEOTIDE SEQUENCE</scope>
    <source>
        <strain evidence="2">CBS 1993</strain>
    </source>
</reference>
<keyword evidence="1" id="KW-1133">Transmembrane helix</keyword>
<sequence>MKRRNPRQPRNIGVKKSSPWSAFQFKNTRFVYSFGCCVSVLAIKTLGGLTYIHHNSLALRLFEVFLFLSAPFVCLLVFTNHFLIKEKFFVENKRSVEKPTVFFLHEELKTRRGSF</sequence>